<dbReference type="PROSITE" id="PS01124">
    <property type="entry name" value="HTH_ARAC_FAMILY_2"/>
    <property type="match status" value="1"/>
</dbReference>
<keyword evidence="7" id="KW-1185">Reference proteome</keyword>
<proteinExistence type="predicted"/>
<accession>A0ABQ2BRG0</accession>
<dbReference type="Pfam" id="PF12833">
    <property type="entry name" value="HTH_18"/>
    <property type="match status" value="1"/>
</dbReference>
<keyword evidence="4" id="KW-0812">Transmembrane</keyword>
<keyword evidence="4" id="KW-0472">Membrane</keyword>
<dbReference type="Proteomes" id="UP000615455">
    <property type="component" value="Unassembled WGS sequence"/>
</dbReference>
<keyword evidence="2" id="KW-0238">DNA-binding</keyword>
<protein>
    <recommendedName>
        <fullName evidence="5">HTH araC/xylS-type domain-containing protein</fullName>
    </recommendedName>
</protein>
<dbReference type="RefSeq" id="WP_189009637.1">
    <property type="nucleotide sequence ID" value="NZ_BMHE01000005.1"/>
</dbReference>
<dbReference type="InterPro" id="IPR018062">
    <property type="entry name" value="HTH_AraC-typ_CS"/>
</dbReference>
<keyword evidence="1" id="KW-0805">Transcription regulation</keyword>
<feature type="transmembrane region" description="Helical" evidence="4">
    <location>
        <begin position="12"/>
        <end position="36"/>
    </location>
</feature>
<evidence type="ECO:0000259" key="5">
    <source>
        <dbReference type="PROSITE" id="PS01124"/>
    </source>
</evidence>
<dbReference type="InterPro" id="IPR009057">
    <property type="entry name" value="Homeodomain-like_sf"/>
</dbReference>
<reference evidence="7" key="1">
    <citation type="journal article" date="2019" name="Int. J. Syst. Evol. Microbiol.">
        <title>The Global Catalogue of Microorganisms (GCM) 10K type strain sequencing project: providing services to taxonomists for standard genome sequencing and annotation.</title>
        <authorList>
            <consortium name="The Broad Institute Genomics Platform"/>
            <consortium name="The Broad Institute Genome Sequencing Center for Infectious Disease"/>
            <person name="Wu L."/>
            <person name="Ma J."/>
        </authorList>
    </citation>
    <scope>NUCLEOTIDE SEQUENCE [LARGE SCALE GENOMIC DNA]</scope>
    <source>
        <strain evidence="7">CGMCC 1.15043</strain>
    </source>
</reference>
<dbReference type="InterPro" id="IPR018060">
    <property type="entry name" value="HTH_AraC"/>
</dbReference>
<sequence>MIKCIGQKRRRIFLTQSFSYMTILLFTIGLSILLYWKPDQYNLLRLDFIRRLLQGRLDNQFYLEESLKMFEIRFSSDIFAVFTLHIEAHFYVENNPCIDEKEKIKRVRSIVSTVAADLINVEHVGYVVEINDLLACMVNLRSIDPTDHANVSKLRKMAIEMQQLLKNKYQIDLTISISSLHRSILGISDAYQESLNALEHKLILGSKQIISYTDIRQDPSDEPFKGYYYPLMMEQVLINAIKAGDYAKAKKTLDAVVERNLNIHPVTLPFARCLKFNLLSTVAKALCEISDPTEDEYAASMAVIEHLTESESIQDMLMQLTNLIKKICDSTLTTCKSNRLQIRQQDLKELTQNVLAFIQEHHRDSDLNITKVGHYFEIKSTYLSKLFKDQTGEGLLDVINKVRIAHAKELILVQKHSLNDISNLVGFSEVNTFFRLFKKYEGITPGKYREISIKSTLNGFLIFFVYTFGAFRYITSTYIMVI</sequence>
<name>A0ABQ2BRG0_9BACL</name>
<feature type="domain" description="HTH araC/xylS-type" evidence="5">
    <location>
        <begin position="352"/>
        <end position="451"/>
    </location>
</feature>
<keyword evidence="4" id="KW-1133">Transmembrane helix</keyword>
<evidence type="ECO:0000256" key="4">
    <source>
        <dbReference type="SAM" id="Phobius"/>
    </source>
</evidence>
<dbReference type="InterPro" id="IPR020449">
    <property type="entry name" value="Tscrpt_reg_AraC-type_HTH"/>
</dbReference>
<dbReference type="SUPFAM" id="SSF46689">
    <property type="entry name" value="Homeodomain-like"/>
    <property type="match status" value="1"/>
</dbReference>
<evidence type="ECO:0000313" key="6">
    <source>
        <dbReference type="EMBL" id="GGI45811.1"/>
    </source>
</evidence>
<evidence type="ECO:0000313" key="7">
    <source>
        <dbReference type="Proteomes" id="UP000615455"/>
    </source>
</evidence>
<dbReference type="PANTHER" id="PTHR43280:SF28">
    <property type="entry name" value="HTH-TYPE TRANSCRIPTIONAL ACTIVATOR RHAS"/>
    <property type="match status" value="1"/>
</dbReference>
<dbReference type="PRINTS" id="PR00032">
    <property type="entry name" value="HTHARAC"/>
</dbReference>
<gene>
    <name evidence="6" type="ORF">GCM10008018_13990</name>
</gene>
<dbReference type="PROSITE" id="PS00041">
    <property type="entry name" value="HTH_ARAC_FAMILY_1"/>
    <property type="match status" value="1"/>
</dbReference>
<feature type="transmembrane region" description="Helical" evidence="4">
    <location>
        <begin position="460"/>
        <end position="481"/>
    </location>
</feature>
<evidence type="ECO:0000256" key="2">
    <source>
        <dbReference type="ARBA" id="ARBA00023125"/>
    </source>
</evidence>
<dbReference type="PANTHER" id="PTHR43280">
    <property type="entry name" value="ARAC-FAMILY TRANSCRIPTIONAL REGULATOR"/>
    <property type="match status" value="1"/>
</dbReference>
<evidence type="ECO:0000256" key="1">
    <source>
        <dbReference type="ARBA" id="ARBA00023015"/>
    </source>
</evidence>
<dbReference type="EMBL" id="BMHE01000005">
    <property type="protein sequence ID" value="GGI45811.1"/>
    <property type="molecule type" value="Genomic_DNA"/>
</dbReference>
<dbReference type="Gene3D" id="1.10.10.60">
    <property type="entry name" value="Homeodomain-like"/>
    <property type="match status" value="2"/>
</dbReference>
<organism evidence="6 7">
    <name type="scientific">Paenibacillus marchantiophytorum</name>
    <dbReference type="NCBI Taxonomy" id="1619310"/>
    <lineage>
        <taxon>Bacteria</taxon>
        <taxon>Bacillati</taxon>
        <taxon>Bacillota</taxon>
        <taxon>Bacilli</taxon>
        <taxon>Bacillales</taxon>
        <taxon>Paenibacillaceae</taxon>
        <taxon>Paenibacillus</taxon>
    </lineage>
</organism>
<comment type="caution">
    <text evidence="6">The sequence shown here is derived from an EMBL/GenBank/DDBJ whole genome shotgun (WGS) entry which is preliminary data.</text>
</comment>
<dbReference type="SMART" id="SM00342">
    <property type="entry name" value="HTH_ARAC"/>
    <property type="match status" value="1"/>
</dbReference>
<evidence type="ECO:0000256" key="3">
    <source>
        <dbReference type="ARBA" id="ARBA00023163"/>
    </source>
</evidence>
<keyword evidence="3" id="KW-0804">Transcription</keyword>